<evidence type="ECO:0000256" key="5">
    <source>
        <dbReference type="ARBA" id="ARBA00022692"/>
    </source>
</evidence>
<dbReference type="GO" id="GO:0008444">
    <property type="term" value="F:CDP-diacylglycerol-glycerol-3-phosphate 3-phosphatidyltransferase activity"/>
    <property type="evidence" value="ECO:0007669"/>
    <property type="project" value="InterPro"/>
</dbReference>
<dbReference type="PIRSF" id="PIRSF000847">
    <property type="entry name" value="Phos_ph_gly_syn"/>
    <property type="match status" value="1"/>
</dbReference>
<keyword evidence="4 11" id="KW-0808">Transferase</keyword>
<evidence type="ECO:0000256" key="2">
    <source>
        <dbReference type="ARBA" id="ARBA00010441"/>
    </source>
</evidence>
<evidence type="ECO:0000256" key="9">
    <source>
        <dbReference type="ARBA" id="ARBA00023209"/>
    </source>
</evidence>
<dbReference type="InterPro" id="IPR050324">
    <property type="entry name" value="CDP-alcohol_PTase-I"/>
</dbReference>
<keyword evidence="7" id="KW-0443">Lipid metabolism</keyword>
<feature type="transmembrane region" description="Helical" evidence="12">
    <location>
        <begin position="36"/>
        <end position="56"/>
    </location>
</feature>
<dbReference type="InterPro" id="IPR043130">
    <property type="entry name" value="CDP-OH_PTrfase_TM_dom"/>
</dbReference>
<feature type="transmembrane region" description="Helical" evidence="12">
    <location>
        <begin position="77"/>
        <end position="94"/>
    </location>
</feature>
<dbReference type="GO" id="GO:0016020">
    <property type="term" value="C:membrane"/>
    <property type="evidence" value="ECO:0007669"/>
    <property type="project" value="UniProtKB-SubCell"/>
</dbReference>
<dbReference type="STRING" id="37692.ATP_00134"/>
<name>B3R0F7_PHYMT</name>
<dbReference type="Proteomes" id="UP000002020">
    <property type="component" value="Chromosome"/>
</dbReference>
<protein>
    <submittedName>
        <fullName evidence="13">CDP-diacylglycerol-3-phosphatidyltransferase</fullName>
    </submittedName>
</protein>
<dbReference type="InterPro" id="IPR048254">
    <property type="entry name" value="CDP_ALCOHOL_P_TRANSF_CS"/>
</dbReference>
<evidence type="ECO:0000256" key="12">
    <source>
        <dbReference type="SAM" id="Phobius"/>
    </source>
</evidence>
<keyword evidence="14" id="KW-1185">Reference proteome</keyword>
<comment type="similarity">
    <text evidence="2 11">Belongs to the CDP-alcohol phosphatidyltransferase class-I family.</text>
</comment>
<keyword evidence="8 12" id="KW-0472">Membrane</keyword>
<dbReference type="Gene3D" id="1.20.120.1760">
    <property type="match status" value="1"/>
</dbReference>
<gene>
    <name evidence="13" type="primary">pgsA</name>
    <name evidence="13" type="ordered locus">ATP_00134</name>
</gene>
<reference evidence="13 14" key="1">
    <citation type="journal article" date="2008" name="BMC Genomics">
        <title>The linear chromosome of the plant-pathogenic mycoplasma 'Candidatus Phytoplasma mali'.</title>
        <authorList>
            <person name="Kube M."/>
            <person name="Schneider B."/>
            <person name="Kuhl H."/>
            <person name="Dandekar T."/>
            <person name="Heitmann K."/>
            <person name="Migdoll A.M."/>
            <person name="Reinhardt R."/>
            <person name="Seemueller E."/>
        </authorList>
    </citation>
    <scope>NUCLEOTIDE SEQUENCE [LARGE SCALE GENOMIC DNA]</scope>
    <source>
        <strain evidence="13 14">AT</strain>
    </source>
</reference>
<evidence type="ECO:0000313" key="13">
    <source>
        <dbReference type="EMBL" id="CAP18321.1"/>
    </source>
</evidence>
<evidence type="ECO:0000256" key="4">
    <source>
        <dbReference type="ARBA" id="ARBA00022679"/>
    </source>
</evidence>
<feature type="transmembrane region" description="Helical" evidence="12">
    <location>
        <begin position="157"/>
        <end position="175"/>
    </location>
</feature>
<dbReference type="AlphaFoldDB" id="B3R0F7"/>
<feature type="transmembrane region" description="Helical" evidence="12">
    <location>
        <begin position="7"/>
        <end position="24"/>
    </location>
</feature>
<keyword evidence="3" id="KW-0444">Lipid biosynthesis</keyword>
<evidence type="ECO:0000313" key="14">
    <source>
        <dbReference type="Proteomes" id="UP000002020"/>
    </source>
</evidence>
<organism evidence="14">
    <name type="scientific">Phytoplasma mali (strain AT)</name>
    <dbReference type="NCBI Taxonomy" id="482235"/>
    <lineage>
        <taxon>Bacteria</taxon>
        <taxon>Bacillati</taxon>
        <taxon>Mycoplasmatota</taxon>
        <taxon>Mollicutes</taxon>
        <taxon>Acholeplasmatales</taxon>
        <taxon>Acholeplasmataceae</taxon>
        <taxon>Candidatus Phytoplasma</taxon>
        <taxon>16SrX (Apple proliferation group)</taxon>
    </lineage>
</organism>
<keyword evidence="5 12" id="KW-0812">Transmembrane</keyword>
<feature type="transmembrane region" description="Helical" evidence="12">
    <location>
        <begin position="124"/>
        <end position="145"/>
    </location>
</feature>
<dbReference type="EMBL" id="CU469464">
    <property type="protein sequence ID" value="CAP18321.1"/>
    <property type="molecule type" value="Genomic_DNA"/>
</dbReference>
<keyword evidence="9" id="KW-0594">Phospholipid biosynthesis</keyword>
<dbReference type="GO" id="GO:0046474">
    <property type="term" value="P:glycerophospholipid biosynthetic process"/>
    <property type="evidence" value="ECO:0007669"/>
    <property type="project" value="TreeGrafter"/>
</dbReference>
<dbReference type="PROSITE" id="PS00379">
    <property type="entry name" value="CDP_ALCOHOL_P_TRANSF"/>
    <property type="match status" value="1"/>
</dbReference>
<dbReference type="KEGG" id="pml:ATP_00134"/>
<accession>B3R0F7</accession>
<dbReference type="eggNOG" id="COG0558">
    <property type="taxonomic scope" value="Bacteria"/>
</dbReference>
<feature type="transmembrane region" description="Helical" evidence="12">
    <location>
        <begin position="187"/>
        <end position="208"/>
    </location>
</feature>
<dbReference type="InterPro" id="IPR004570">
    <property type="entry name" value="Phosphatidylglycerol_P_synth"/>
</dbReference>
<dbReference type="PANTHER" id="PTHR14269:SF62">
    <property type="entry name" value="CDP-DIACYLGLYCEROL--GLYCEROL-3-PHOSPHATE 3-PHOSPHATIDYLTRANSFERASE 1, CHLOROPLASTIC"/>
    <property type="match status" value="1"/>
</dbReference>
<dbReference type="PANTHER" id="PTHR14269">
    <property type="entry name" value="CDP-DIACYLGLYCEROL--GLYCEROL-3-PHOSPHATE 3-PHOSPHATIDYLTRANSFERASE-RELATED"/>
    <property type="match status" value="1"/>
</dbReference>
<evidence type="ECO:0000256" key="7">
    <source>
        <dbReference type="ARBA" id="ARBA00023098"/>
    </source>
</evidence>
<evidence type="ECO:0000256" key="3">
    <source>
        <dbReference type="ARBA" id="ARBA00022516"/>
    </source>
</evidence>
<keyword evidence="10" id="KW-1208">Phospholipid metabolism</keyword>
<evidence type="ECO:0000256" key="10">
    <source>
        <dbReference type="ARBA" id="ARBA00023264"/>
    </source>
</evidence>
<sequence length="218" mass="25439">MIANSITTLRIILIIIMSFFLCLNDEFLKLKDDGQVPIIIIVFQVFFIIAIITDFLDGYFARKFKQKTSFGKFFDPIADKLLVINSLFFLYKIYDADNNKNEVYLTLHNFFHFIHIHNIKVKSILIMVIMVIIIRDFLVTGIRLLASEKNYIIEASLLGKFKTAFTFVITGFLLFDSIYKKHLQTEQIIVLLLIIVVLTLISGINYLIKNFYIIKNNF</sequence>
<dbReference type="Pfam" id="PF01066">
    <property type="entry name" value="CDP-OH_P_transf"/>
    <property type="match status" value="1"/>
</dbReference>
<evidence type="ECO:0000256" key="1">
    <source>
        <dbReference type="ARBA" id="ARBA00004141"/>
    </source>
</evidence>
<evidence type="ECO:0000256" key="8">
    <source>
        <dbReference type="ARBA" id="ARBA00023136"/>
    </source>
</evidence>
<keyword evidence="6 12" id="KW-1133">Transmembrane helix</keyword>
<evidence type="ECO:0000256" key="6">
    <source>
        <dbReference type="ARBA" id="ARBA00022989"/>
    </source>
</evidence>
<dbReference type="InterPro" id="IPR000462">
    <property type="entry name" value="CDP-OH_P_trans"/>
</dbReference>
<proteinExistence type="inferred from homology"/>
<dbReference type="HOGENOM" id="CLU_051314_2_3_14"/>
<comment type="subcellular location">
    <subcellularLocation>
        <location evidence="1">Membrane</location>
        <topology evidence="1">Multi-pass membrane protein</topology>
    </subcellularLocation>
</comment>
<evidence type="ECO:0000256" key="11">
    <source>
        <dbReference type="RuleBase" id="RU003750"/>
    </source>
</evidence>